<keyword evidence="2" id="KW-0808">Transferase</keyword>
<evidence type="ECO:0000313" key="3">
    <source>
        <dbReference type="Proteomes" id="UP000471648"/>
    </source>
</evidence>
<proteinExistence type="predicted"/>
<feature type="domain" description="Methyltransferase" evidence="1">
    <location>
        <begin position="57"/>
        <end position="151"/>
    </location>
</feature>
<evidence type="ECO:0000313" key="2">
    <source>
        <dbReference type="EMBL" id="NEB67554.1"/>
    </source>
</evidence>
<dbReference type="EMBL" id="JAAGME010000427">
    <property type="protein sequence ID" value="NEB67554.1"/>
    <property type="molecule type" value="Genomic_DNA"/>
</dbReference>
<dbReference type="AlphaFoldDB" id="A0A6N9V3P6"/>
<comment type="caution">
    <text evidence="2">The sequence shown here is derived from an EMBL/GenBank/DDBJ whole genome shotgun (WGS) entry which is preliminary data.</text>
</comment>
<dbReference type="CDD" id="cd02440">
    <property type="entry name" value="AdoMet_MTases"/>
    <property type="match status" value="1"/>
</dbReference>
<dbReference type="RefSeq" id="WP_031123585.1">
    <property type="nucleotide sequence ID" value="NZ_CP108360.1"/>
</dbReference>
<accession>A0A6N9V3P6</accession>
<name>A0A6N9V3P6_STRMI</name>
<dbReference type="PANTHER" id="PTHR42912:SF80">
    <property type="entry name" value="METHYLTRANSFERASE DOMAIN-CONTAINING PROTEIN"/>
    <property type="match status" value="1"/>
</dbReference>
<keyword evidence="2" id="KW-0489">Methyltransferase</keyword>
<dbReference type="InterPro" id="IPR029063">
    <property type="entry name" value="SAM-dependent_MTases_sf"/>
</dbReference>
<gene>
    <name evidence="2" type="ORF">G3I39_10900</name>
</gene>
<dbReference type="SUPFAM" id="SSF53335">
    <property type="entry name" value="S-adenosyl-L-methionine-dependent methyltransferases"/>
    <property type="match status" value="1"/>
</dbReference>
<dbReference type="InterPro" id="IPR050508">
    <property type="entry name" value="Methyltransf_Superfamily"/>
</dbReference>
<sequence length="270" mass="28312">MSTAAPSGTSVATAPEVQDIGYGRVFADFYDRLLPHDGSAERTAEVLASWHPGGGTLELGVGTGRVAVPLARLVGEVVGVDSSPEMLQRLCETVDATGAPVTPVHGDIRTYADDSRYGLVYCVCATLSLVCDPTEQRTAVARAARQLAPGGTLVVETHNPGFVTALHEGRARTSFFIPYAEPGTGVQTYSTLIPGGLWHASHLVHGGGRVSIGTEITRLTTAEDVDSYAADAGLVLVSRQGDWAGGPFLPEGSGVHISRYRRPASGEERS</sequence>
<dbReference type="GO" id="GO:0008168">
    <property type="term" value="F:methyltransferase activity"/>
    <property type="evidence" value="ECO:0007669"/>
    <property type="project" value="UniProtKB-KW"/>
</dbReference>
<dbReference type="Proteomes" id="UP000471648">
    <property type="component" value="Unassembled WGS sequence"/>
</dbReference>
<dbReference type="GO" id="GO:0032259">
    <property type="term" value="P:methylation"/>
    <property type="evidence" value="ECO:0007669"/>
    <property type="project" value="UniProtKB-KW"/>
</dbReference>
<dbReference type="PANTHER" id="PTHR42912">
    <property type="entry name" value="METHYLTRANSFERASE"/>
    <property type="match status" value="1"/>
</dbReference>
<protein>
    <submittedName>
        <fullName evidence="2">Class I SAM-dependent methyltransferase</fullName>
    </submittedName>
</protein>
<dbReference type="Gene3D" id="3.40.50.150">
    <property type="entry name" value="Vaccinia Virus protein VP39"/>
    <property type="match status" value="1"/>
</dbReference>
<dbReference type="InterPro" id="IPR041698">
    <property type="entry name" value="Methyltransf_25"/>
</dbReference>
<organism evidence="2 3">
    <name type="scientific">Streptomyces microflavus</name>
    <name type="common">Streptomyces lipmanii</name>
    <dbReference type="NCBI Taxonomy" id="1919"/>
    <lineage>
        <taxon>Bacteria</taxon>
        <taxon>Bacillati</taxon>
        <taxon>Actinomycetota</taxon>
        <taxon>Actinomycetes</taxon>
        <taxon>Kitasatosporales</taxon>
        <taxon>Streptomycetaceae</taxon>
        <taxon>Streptomyces</taxon>
    </lineage>
</organism>
<reference evidence="2 3" key="1">
    <citation type="submission" date="2020-01" db="EMBL/GenBank/DDBJ databases">
        <title>Insect and environment-associated Actinomycetes.</title>
        <authorList>
            <person name="Currrie C."/>
            <person name="Chevrette M."/>
            <person name="Carlson C."/>
            <person name="Stubbendieck R."/>
            <person name="Wendt-Pienkowski E."/>
        </authorList>
    </citation>
    <scope>NUCLEOTIDE SEQUENCE [LARGE SCALE GENOMIC DNA]</scope>
    <source>
        <strain evidence="2 3">SID14438</strain>
    </source>
</reference>
<evidence type="ECO:0000259" key="1">
    <source>
        <dbReference type="Pfam" id="PF13649"/>
    </source>
</evidence>
<dbReference type="Pfam" id="PF13649">
    <property type="entry name" value="Methyltransf_25"/>
    <property type="match status" value="1"/>
</dbReference>